<organism evidence="3 4">
    <name type="scientific">Aspergillus pseudocaelatus</name>
    <dbReference type="NCBI Taxonomy" id="1825620"/>
    <lineage>
        <taxon>Eukaryota</taxon>
        <taxon>Fungi</taxon>
        <taxon>Dikarya</taxon>
        <taxon>Ascomycota</taxon>
        <taxon>Pezizomycotina</taxon>
        <taxon>Eurotiomycetes</taxon>
        <taxon>Eurotiomycetidae</taxon>
        <taxon>Eurotiales</taxon>
        <taxon>Aspergillaceae</taxon>
        <taxon>Aspergillus</taxon>
        <taxon>Aspergillus subgen. Circumdati</taxon>
    </lineage>
</organism>
<dbReference type="PANTHER" id="PTHR16306">
    <property type="entry name" value="TRANSLIN-ASSOCIATED FACTOR X-INTERACTING PROTEIN 1"/>
    <property type="match status" value="1"/>
</dbReference>
<keyword evidence="2" id="KW-0472">Membrane</keyword>
<evidence type="ECO:0000313" key="4">
    <source>
        <dbReference type="Proteomes" id="UP000325395"/>
    </source>
</evidence>
<gene>
    <name evidence="3" type="ORF">BDV36DRAFT_287135</name>
</gene>
<sequence length="594" mass="60586">MQLEVAKQIDKPPVCLTARRCSGCGCGGGGGGGGGVDRAGAGGGGRAVGGGGGGAAGLVEGGAGGGGGGAGADGFLEDTGGGGGGFAEPGNGGGARGGGASGADLADAFEIVEDGREAGLGGGFFRPATNGLTGGAGGDSEEGSGGGRAPGGFGAGDTGGFGADEPCDSDRYGESRLAPVSTPPRLRSLGIPPAKRPPSCGAAGKAALLSPPEPAPLSLRSLFAACPGTGGAEPGSFGMAGTGGAPAIGGPDDFAPPPAIWGADLSLVTVFLSPELRQLDSVPPNEAIVELLQRCEEIAEALVHQEQDTTKKGDNEISNLLDLEEKSATKKRTKSPKIADPRLANALSEITYELLTDEKVFISPEALACYTKVQSLLKRAEHFPEIFHLYAHKPVPEENSSPVKFHKANPKDINSAIPTELANMALEVAIEQRNLSLVLAIIDNTFCAPAFSRAKVFKKAAVPLGGLAAAPAACYAIASWAATLQNTMDPSTATGIAFAASLAYVGGVSSVGILAITTANDQMERVTWLPGVPLRHRWLREEERAALDRVALQWGFKDIYMRGEEEGEEWENLREFIGMRGMILDKTDLMPGMQ</sequence>
<keyword evidence="2" id="KW-0812">Transmembrane</keyword>
<protein>
    <submittedName>
        <fullName evidence="3">Uncharacterized protein</fullName>
    </submittedName>
</protein>
<evidence type="ECO:0000313" key="3">
    <source>
        <dbReference type="EMBL" id="KAE8413292.1"/>
    </source>
</evidence>
<feature type="compositionally biased region" description="Gly residues" evidence="1">
    <location>
        <begin position="132"/>
        <end position="162"/>
    </location>
</feature>
<proteinExistence type="predicted"/>
<name>A0ABQ6W830_9EURO</name>
<dbReference type="EMBL" id="ML735810">
    <property type="protein sequence ID" value="KAE8413292.1"/>
    <property type="molecule type" value="Genomic_DNA"/>
</dbReference>
<feature type="transmembrane region" description="Helical" evidence="2">
    <location>
        <begin position="495"/>
        <end position="516"/>
    </location>
</feature>
<dbReference type="PANTHER" id="PTHR16306:SF0">
    <property type="entry name" value="TRANSLIN-ASSOCIATED FACTOR X-INTERACTING PROTEIN 1"/>
    <property type="match status" value="1"/>
</dbReference>
<reference evidence="3 4" key="1">
    <citation type="submission" date="2019-04" db="EMBL/GenBank/DDBJ databases">
        <authorList>
            <consortium name="DOE Joint Genome Institute"/>
            <person name="Mondo S."/>
            <person name="Kjaerbolling I."/>
            <person name="Vesth T."/>
            <person name="Frisvad J.C."/>
            <person name="Nybo J.L."/>
            <person name="Theobald S."/>
            <person name="Kildgaard S."/>
            <person name="Isbrandt T."/>
            <person name="Kuo A."/>
            <person name="Sato A."/>
            <person name="Lyhne E.K."/>
            <person name="Kogle M.E."/>
            <person name="Wiebenga A."/>
            <person name="Kun R.S."/>
            <person name="Lubbers R.J."/>
            <person name="Makela M.R."/>
            <person name="Barry K."/>
            <person name="Chovatia M."/>
            <person name="Clum A."/>
            <person name="Daum C."/>
            <person name="Haridas S."/>
            <person name="He G."/>
            <person name="LaButti K."/>
            <person name="Lipzen A."/>
            <person name="Riley R."/>
            <person name="Salamov A."/>
            <person name="Simmons B.A."/>
            <person name="Magnuson J.K."/>
            <person name="Henrissat B."/>
            <person name="Mortensen U.H."/>
            <person name="Larsen T.O."/>
            <person name="Devries R.P."/>
            <person name="Grigoriev I.V."/>
            <person name="Machida M."/>
            <person name="Baker S.E."/>
            <person name="Andersen M.R."/>
            <person name="Cantor M.N."/>
            <person name="Hua S.X."/>
        </authorList>
    </citation>
    <scope>NUCLEOTIDE SEQUENCE [LARGE SCALE GENOMIC DNA]</scope>
    <source>
        <strain evidence="3 4">CBS 117616</strain>
    </source>
</reference>
<feature type="region of interest" description="Disordered" evidence="1">
    <location>
        <begin position="70"/>
        <end position="100"/>
    </location>
</feature>
<accession>A0ABQ6W830</accession>
<feature type="transmembrane region" description="Helical" evidence="2">
    <location>
        <begin position="461"/>
        <end position="483"/>
    </location>
</feature>
<feature type="compositionally biased region" description="Gly residues" evidence="1">
    <location>
        <begin position="79"/>
        <end position="100"/>
    </location>
</feature>
<evidence type="ECO:0000256" key="2">
    <source>
        <dbReference type="SAM" id="Phobius"/>
    </source>
</evidence>
<feature type="region of interest" description="Disordered" evidence="1">
    <location>
        <begin position="131"/>
        <end position="206"/>
    </location>
</feature>
<evidence type="ECO:0000256" key="1">
    <source>
        <dbReference type="SAM" id="MobiDB-lite"/>
    </source>
</evidence>
<keyword evidence="4" id="KW-1185">Reference proteome</keyword>
<dbReference type="Proteomes" id="UP000325395">
    <property type="component" value="Unassembled WGS sequence"/>
</dbReference>
<keyword evidence="2" id="KW-1133">Transmembrane helix</keyword>